<dbReference type="Gene3D" id="1.20.81.30">
    <property type="entry name" value="Type II secretion system (T2SS), domain F"/>
    <property type="match status" value="2"/>
</dbReference>
<dbReference type="OrthoDB" id="9805682at2"/>
<dbReference type="STRING" id="572544.Ilyop_0249"/>
<feature type="transmembrane region" description="Helical" evidence="10">
    <location>
        <begin position="222"/>
        <end position="240"/>
    </location>
</feature>
<feature type="domain" description="Type II secretion system protein GspF" evidence="11">
    <location>
        <begin position="271"/>
        <end position="393"/>
    </location>
</feature>
<dbReference type="PANTHER" id="PTHR30012">
    <property type="entry name" value="GENERAL SECRETION PATHWAY PROTEIN"/>
    <property type="match status" value="1"/>
</dbReference>
<proteinExistence type="inferred from homology"/>
<dbReference type="HOGENOM" id="CLU_035032_2_1_0"/>
<evidence type="ECO:0000256" key="4">
    <source>
        <dbReference type="ARBA" id="ARBA00022475"/>
    </source>
</evidence>
<evidence type="ECO:0000256" key="7">
    <source>
        <dbReference type="ARBA" id="ARBA00022989"/>
    </source>
</evidence>
<feature type="domain" description="Type II secretion system protein GspF" evidence="11">
    <location>
        <begin position="68"/>
        <end position="191"/>
    </location>
</feature>
<evidence type="ECO:0000256" key="8">
    <source>
        <dbReference type="ARBA" id="ARBA00023136"/>
    </source>
</evidence>
<evidence type="ECO:0000256" key="10">
    <source>
        <dbReference type="SAM" id="Phobius"/>
    </source>
</evidence>
<dbReference type="GO" id="GO:0005886">
    <property type="term" value="C:plasma membrane"/>
    <property type="evidence" value="ECO:0007669"/>
    <property type="project" value="UniProtKB-SubCell"/>
</dbReference>
<feature type="transmembrane region" description="Helical" evidence="10">
    <location>
        <begin position="168"/>
        <end position="194"/>
    </location>
</feature>
<evidence type="ECO:0000256" key="3">
    <source>
        <dbReference type="ARBA" id="ARBA00022448"/>
    </source>
</evidence>
<dbReference type="GO" id="GO:0009306">
    <property type="term" value="P:protein secretion"/>
    <property type="evidence" value="ECO:0007669"/>
    <property type="project" value="InterPro"/>
</dbReference>
<feature type="transmembrane region" description="Helical" evidence="10">
    <location>
        <begin position="374"/>
        <end position="395"/>
    </location>
</feature>
<evidence type="ECO:0000313" key="12">
    <source>
        <dbReference type="EMBL" id="ADO82038.1"/>
    </source>
</evidence>
<reference evidence="12 13" key="1">
    <citation type="journal article" date="2010" name="Stand. Genomic Sci.">
        <title>Complete genome sequence of Ilyobacter polytropus type strain (CuHbu1).</title>
        <authorList>
            <person name="Sikorski J."/>
            <person name="Chertkov O."/>
            <person name="Lapidus A."/>
            <person name="Nolan M."/>
            <person name="Lucas S."/>
            <person name="Del Rio T.G."/>
            <person name="Tice H."/>
            <person name="Cheng J.F."/>
            <person name="Tapia R."/>
            <person name="Han C."/>
            <person name="Goodwin L."/>
            <person name="Pitluck S."/>
            <person name="Liolios K."/>
            <person name="Ivanova N."/>
            <person name="Mavromatis K."/>
            <person name="Mikhailova N."/>
            <person name="Pati A."/>
            <person name="Chen A."/>
            <person name="Palaniappan K."/>
            <person name="Land M."/>
            <person name="Hauser L."/>
            <person name="Chang Y.J."/>
            <person name="Jeffries C.D."/>
            <person name="Brambilla E."/>
            <person name="Yasawong M."/>
            <person name="Rohde M."/>
            <person name="Pukall R."/>
            <person name="Spring S."/>
            <person name="Goker M."/>
            <person name="Woyke T."/>
            <person name="Bristow J."/>
            <person name="Eisen J.A."/>
            <person name="Markowitz V."/>
            <person name="Hugenholtz P."/>
            <person name="Kyrpides N.C."/>
            <person name="Klenk H.P."/>
        </authorList>
    </citation>
    <scope>NUCLEOTIDE SEQUENCE [LARGE SCALE GENOMIC DNA]</scope>
    <source>
        <strain evidence="13">ATCC 51220 / DSM 2926 / LMG 16218 / CuHBu1</strain>
    </source>
</reference>
<dbReference type="eggNOG" id="COG1459">
    <property type="taxonomic scope" value="Bacteria"/>
</dbReference>
<dbReference type="PANTHER" id="PTHR30012:SF0">
    <property type="entry name" value="TYPE II SECRETION SYSTEM PROTEIN F-RELATED"/>
    <property type="match status" value="1"/>
</dbReference>
<keyword evidence="7 10" id="KW-1133">Transmembrane helix</keyword>
<protein>
    <submittedName>
        <fullName evidence="12">Type II secretion system F domain protein</fullName>
    </submittedName>
</protein>
<dbReference type="AlphaFoldDB" id="E3HAG4"/>
<keyword evidence="13" id="KW-1185">Reference proteome</keyword>
<evidence type="ECO:0000256" key="2">
    <source>
        <dbReference type="ARBA" id="ARBA00005745"/>
    </source>
</evidence>
<dbReference type="PRINTS" id="PR00812">
    <property type="entry name" value="BCTERIALGSPF"/>
</dbReference>
<comment type="subcellular location">
    <subcellularLocation>
        <location evidence="1">Cell inner membrane</location>
        <topology evidence="1">Multi-pass membrane protein</topology>
    </subcellularLocation>
    <subcellularLocation>
        <location evidence="9">Cell membrane</location>
        <topology evidence="9">Multi-pass membrane protein</topology>
    </subcellularLocation>
</comment>
<organism evidence="12 13">
    <name type="scientific">Ilyobacter polytropus (strain ATCC 51220 / DSM 2926 / LMG 16218 / CuHBu1)</name>
    <dbReference type="NCBI Taxonomy" id="572544"/>
    <lineage>
        <taxon>Bacteria</taxon>
        <taxon>Fusobacteriati</taxon>
        <taxon>Fusobacteriota</taxon>
        <taxon>Fusobacteriia</taxon>
        <taxon>Fusobacteriales</taxon>
        <taxon>Fusobacteriaceae</taxon>
        <taxon>Ilyobacter</taxon>
    </lineage>
</organism>
<evidence type="ECO:0000256" key="9">
    <source>
        <dbReference type="RuleBase" id="RU003923"/>
    </source>
</evidence>
<accession>E3HAG4</accession>
<comment type="similarity">
    <text evidence="2 9">Belongs to the GSP F family.</text>
</comment>
<keyword evidence="5" id="KW-0997">Cell inner membrane</keyword>
<sequence length="402" mass="44538">MPKYKYRARDKNGHLIDGEMEAANESELNVELDNLGHFLISVEKPDAILGGDILAPFKKVKIKEMTQFTTELSTLIEAGISIVSALEIEAKQLKDGVLKTAISKAIEDIKGGESFSDALSKHPKVFKKIYTGLVKSGEVSGQLDNILLDLAKYLDVSYKNRSKVKSAIIYPCVMFIVALAVSVFLLVVVLPSFVSVFENAGVDLPLPTRILLNLSLFMKTKWYLMLGGIAFIIALIRLWYTTVDGRYNIDGYKLKVPIFGSLMKKSVVSRFTRTFGALMKSSVPMLHALDILKESIENAVIEEVVDKMKVVVSEGGKVSKELEESKYFPAMVARMVSVGENTGELDKMLLKISDHYDNELENDIKGLTSIIEPILIVFMGVVVGSIVLAVMLPMFDMIKLVK</sequence>
<dbReference type="PROSITE" id="PS00874">
    <property type="entry name" value="T2SP_F"/>
    <property type="match status" value="1"/>
</dbReference>
<keyword evidence="4" id="KW-1003">Cell membrane</keyword>
<dbReference type="InterPro" id="IPR018076">
    <property type="entry name" value="T2SS_GspF_dom"/>
</dbReference>
<dbReference type="Proteomes" id="UP000006875">
    <property type="component" value="Chromosome"/>
</dbReference>
<gene>
    <name evidence="12" type="ordered locus">Ilyop_0249</name>
</gene>
<dbReference type="KEGG" id="ipo:Ilyop_0249"/>
<name>E3HAG4_ILYPC</name>
<dbReference type="InterPro" id="IPR042094">
    <property type="entry name" value="T2SS_GspF_sf"/>
</dbReference>
<dbReference type="RefSeq" id="WP_013386709.1">
    <property type="nucleotide sequence ID" value="NC_014632.1"/>
</dbReference>
<dbReference type="FunFam" id="1.20.81.30:FF:000001">
    <property type="entry name" value="Type II secretion system protein F"/>
    <property type="match status" value="2"/>
</dbReference>
<dbReference type="InterPro" id="IPR001992">
    <property type="entry name" value="T2SS_GspF/T4SS_PilC_CS"/>
</dbReference>
<evidence type="ECO:0000256" key="1">
    <source>
        <dbReference type="ARBA" id="ARBA00004429"/>
    </source>
</evidence>
<dbReference type="InterPro" id="IPR003004">
    <property type="entry name" value="GspF/PilC"/>
</dbReference>
<keyword evidence="3 9" id="KW-0813">Transport</keyword>
<evidence type="ECO:0000313" key="13">
    <source>
        <dbReference type="Proteomes" id="UP000006875"/>
    </source>
</evidence>
<evidence type="ECO:0000256" key="5">
    <source>
        <dbReference type="ARBA" id="ARBA00022519"/>
    </source>
</evidence>
<evidence type="ECO:0000256" key="6">
    <source>
        <dbReference type="ARBA" id="ARBA00022692"/>
    </source>
</evidence>
<evidence type="ECO:0000259" key="11">
    <source>
        <dbReference type="Pfam" id="PF00482"/>
    </source>
</evidence>
<dbReference type="EMBL" id="CP002281">
    <property type="protein sequence ID" value="ADO82038.1"/>
    <property type="molecule type" value="Genomic_DNA"/>
</dbReference>
<keyword evidence="8 10" id="KW-0472">Membrane</keyword>
<dbReference type="Pfam" id="PF00482">
    <property type="entry name" value="T2SSF"/>
    <property type="match status" value="2"/>
</dbReference>
<keyword evidence="6 9" id="KW-0812">Transmembrane</keyword>